<dbReference type="AlphaFoldDB" id="A0AAV4HKC7"/>
<feature type="region of interest" description="Disordered" evidence="1">
    <location>
        <begin position="76"/>
        <end position="100"/>
    </location>
</feature>
<evidence type="ECO:0008006" key="5">
    <source>
        <dbReference type="Google" id="ProtNLM"/>
    </source>
</evidence>
<comment type="caution">
    <text evidence="3">The sequence shown here is derived from an EMBL/GenBank/DDBJ whole genome shotgun (WGS) entry which is preliminary data.</text>
</comment>
<feature type="region of interest" description="Disordered" evidence="1">
    <location>
        <begin position="151"/>
        <end position="209"/>
    </location>
</feature>
<keyword evidence="2" id="KW-0472">Membrane</keyword>
<evidence type="ECO:0000256" key="1">
    <source>
        <dbReference type="SAM" id="MobiDB-lite"/>
    </source>
</evidence>
<proteinExistence type="predicted"/>
<protein>
    <recommendedName>
        <fullName evidence="5">Cadherin Y-type LIR-motif domain-containing protein</fullName>
    </recommendedName>
</protein>
<feature type="compositionally biased region" description="Low complexity" evidence="1">
    <location>
        <begin position="28"/>
        <end position="39"/>
    </location>
</feature>
<keyword evidence="4" id="KW-1185">Reference proteome</keyword>
<evidence type="ECO:0000313" key="4">
    <source>
        <dbReference type="Proteomes" id="UP000762676"/>
    </source>
</evidence>
<organism evidence="3 4">
    <name type="scientific">Elysia marginata</name>
    <dbReference type="NCBI Taxonomy" id="1093978"/>
    <lineage>
        <taxon>Eukaryota</taxon>
        <taxon>Metazoa</taxon>
        <taxon>Spiralia</taxon>
        <taxon>Lophotrochozoa</taxon>
        <taxon>Mollusca</taxon>
        <taxon>Gastropoda</taxon>
        <taxon>Heterobranchia</taxon>
        <taxon>Euthyneura</taxon>
        <taxon>Panpulmonata</taxon>
        <taxon>Sacoglossa</taxon>
        <taxon>Placobranchoidea</taxon>
        <taxon>Plakobranchidae</taxon>
        <taxon>Elysia</taxon>
    </lineage>
</organism>
<evidence type="ECO:0000313" key="3">
    <source>
        <dbReference type="EMBL" id="GFR97160.1"/>
    </source>
</evidence>
<keyword evidence="2" id="KW-0812">Transmembrane</keyword>
<accession>A0AAV4HKC7</accession>
<dbReference type="Proteomes" id="UP000762676">
    <property type="component" value="Unassembled WGS sequence"/>
</dbReference>
<gene>
    <name evidence="3" type="ORF">ElyMa_004470500</name>
</gene>
<dbReference type="CDD" id="cd12087">
    <property type="entry name" value="TM_EGFR-like"/>
    <property type="match status" value="1"/>
</dbReference>
<feature type="region of interest" description="Disordered" evidence="1">
    <location>
        <begin position="23"/>
        <end position="47"/>
    </location>
</feature>
<feature type="transmembrane region" description="Helical" evidence="2">
    <location>
        <begin position="105"/>
        <end position="127"/>
    </location>
</feature>
<name>A0AAV4HKC7_9GAST</name>
<feature type="compositionally biased region" description="Acidic residues" evidence="1">
    <location>
        <begin position="191"/>
        <end position="206"/>
    </location>
</feature>
<dbReference type="EMBL" id="BMAT01009027">
    <property type="protein sequence ID" value="GFR97160.1"/>
    <property type="molecule type" value="Genomic_DNA"/>
</dbReference>
<keyword evidence="2" id="KW-1133">Transmembrane helix</keyword>
<reference evidence="3 4" key="1">
    <citation type="journal article" date="2021" name="Elife">
        <title>Chloroplast acquisition without the gene transfer in kleptoplastic sea slugs, Plakobranchus ocellatus.</title>
        <authorList>
            <person name="Maeda T."/>
            <person name="Takahashi S."/>
            <person name="Yoshida T."/>
            <person name="Shimamura S."/>
            <person name="Takaki Y."/>
            <person name="Nagai Y."/>
            <person name="Toyoda A."/>
            <person name="Suzuki Y."/>
            <person name="Arimoto A."/>
            <person name="Ishii H."/>
            <person name="Satoh N."/>
            <person name="Nishiyama T."/>
            <person name="Hasebe M."/>
            <person name="Maruyama T."/>
            <person name="Minagawa J."/>
            <person name="Obokata J."/>
            <person name="Shigenobu S."/>
        </authorList>
    </citation>
    <scope>NUCLEOTIDE SEQUENCE [LARGE SCALE GENOMIC DNA]</scope>
</reference>
<evidence type="ECO:0000256" key="2">
    <source>
        <dbReference type="SAM" id="Phobius"/>
    </source>
</evidence>
<feature type="compositionally biased region" description="Polar residues" evidence="1">
    <location>
        <begin position="76"/>
        <end position="92"/>
    </location>
</feature>
<sequence length="275" mass="30789">MSHLPSPLIYEPEAVVSDIFREERDVETTTNTTEDYTTDAGSTTPPPPTVTAFLNSTFTLTPEALNVTSTIMGPTEPLSGNSTSVATGATTQHTEDGGSNMGGTIAAILVTIILVIGLAGTLVFLYMRRRWKPHQKSPICFQPIRKRRSLTSDSRRALEELDDDPDRMADHADPRPNNTGSRRSGGRREQEELDAFTIDDLEEPEEEVRGGDEYYYDEVFGHSQFEDEATQNAVRQLYSTGEDQREEEMLDFDFETLGIKIEDYRIDPDRRAVNS</sequence>